<dbReference type="GO" id="GO:0005615">
    <property type="term" value="C:extracellular space"/>
    <property type="evidence" value="ECO:0007669"/>
    <property type="project" value="UniProtKB-KW"/>
</dbReference>
<reference evidence="8" key="1">
    <citation type="submission" date="2025-08" db="UniProtKB">
        <authorList>
            <consortium name="RefSeq"/>
        </authorList>
    </citation>
    <scope>IDENTIFICATION</scope>
</reference>
<organism evidence="7 8">
    <name type="scientific">Geotrypetes seraphini</name>
    <name type="common">Gaboon caecilian</name>
    <name type="synonym">Caecilia seraphini</name>
    <dbReference type="NCBI Taxonomy" id="260995"/>
    <lineage>
        <taxon>Eukaryota</taxon>
        <taxon>Metazoa</taxon>
        <taxon>Chordata</taxon>
        <taxon>Craniata</taxon>
        <taxon>Vertebrata</taxon>
        <taxon>Euteleostomi</taxon>
        <taxon>Amphibia</taxon>
        <taxon>Gymnophiona</taxon>
        <taxon>Geotrypetes</taxon>
    </lineage>
</organism>
<name>A0A6P8QAS6_GEOSA</name>
<dbReference type="InterPro" id="IPR029034">
    <property type="entry name" value="Cystine-knot_cytokine"/>
</dbReference>
<keyword evidence="7" id="KW-1185">Reference proteome</keyword>
<feature type="region of interest" description="Disordered" evidence="6">
    <location>
        <begin position="1"/>
        <end position="105"/>
    </location>
</feature>
<dbReference type="GO" id="GO:0005125">
    <property type="term" value="F:cytokine activity"/>
    <property type="evidence" value="ECO:0007669"/>
    <property type="project" value="UniProtKB-KW"/>
</dbReference>
<dbReference type="SUPFAM" id="SSF57501">
    <property type="entry name" value="Cystine-knot cytokines"/>
    <property type="match status" value="1"/>
</dbReference>
<feature type="compositionally biased region" description="Polar residues" evidence="6">
    <location>
        <begin position="70"/>
        <end position="96"/>
    </location>
</feature>
<gene>
    <name evidence="8" type="primary">LOC117357194</name>
</gene>
<dbReference type="GeneID" id="117357194"/>
<comment type="subcellular location">
    <subcellularLocation>
        <location evidence="1">Secreted</location>
    </subcellularLocation>
</comment>
<evidence type="ECO:0000313" key="7">
    <source>
        <dbReference type="Proteomes" id="UP000515159"/>
    </source>
</evidence>
<dbReference type="RefSeq" id="XP_033793459.1">
    <property type="nucleotide sequence ID" value="XM_033937568.1"/>
</dbReference>
<evidence type="ECO:0000256" key="5">
    <source>
        <dbReference type="ARBA" id="ARBA00022729"/>
    </source>
</evidence>
<dbReference type="PRINTS" id="PR01932">
    <property type="entry name" value="INTRLEUKIN17"/>
</dbReference>
<proteinExistence type="inferred from homology"/>
<dbReference type="KEGG" id="gsh:117357194"/>
<dbReference type="FunCoup" id="A0A6P8QAS6">
    <property type="interactions" value="295"/>
</dbReference>
<evidence type="ECO:0000256" key="3">
    <source>
        <dbReference type="ARBA" id="ARBA00022514"/>
    </source>
</evidence>
<comment type="similarity">
    <text evidence="2">Belongs to the IL-17 family.</text>
</comment>
<dbReference type="Gene3D" id="2.10.90.10">
    <property type="entry name" value="Cystine-knot cytokines"/>
    <property type="match status" value="1"/>
</dbReference>
<evidence type="ECO:0000313" key="8">
    <source>
        <dbReference type="RefSeq" id="XP_033793459.1"/>
    </source>
</evidence>
<keyword evidence="4" id="KW-0964">Secreted</keyword>
<dbReference type="Pfam" id="PF06083">
    <property type="entry name" value="IL17"/>
    <property type="match status" value="1"/>
</dbReference>
<dbReference type="Proteomes" id="UP000515159">
    <property type="component" value="Chromosome 3"/>
</dbReference>
<protein>
    <submittedName>
        <fullName evidence="8">Uncharacterized protein LOC117357194</fullName>
    </submittedName>
</protein>
<dbReference type="InterPro" id="IPR010345">
    <property type="entry name" value="IL-17_fam"/>
</dbReference>
<dbReference type="GO" id="GO:0006954">
    <property type="term" value="P:inflammatory response"/>
    <property type="evidence" value="ECO:0007669"/>
    <property type="project" value="InterPro"/>
</dbReference>
<evidence type="ECO:0000256" key="1">
    <source>
        <dbReference type="ARBA" id="ARBA00004613"/>
    </source>
</evidence>
<evidence type="ECO:0000256" key="4">
    <source>
        <dbReference type="ARBA" id="ARBA00022525"/>
    </source>
</evidence>
<evidence type="ECO:0000256" key="6">
    <source>
        <dbReference type="SAM" id="MobiDB-lite"/>
    </source>
</evidence>
<sequence length="304" mass="33215">MATSGFQLETPLGNGAEVSHRSLETTLSPDVRPPPLHPRATSSPGVESQPEVGMSSPLEAARSCVEEAVSGSQAMQESLNTDGSAATTKTGPTQAEGTGGELSNGEHKLLNTHLQIPIIVKPQEVTLDALWDLVANMAKTINVQQFRSMLLMLLLAFALKSSVRGKVLPSSKKGDSALRVNSNCTARISPKLPEHIKVDIRVISRSQVQSLGHDVKNRSLSPWDYSYDTDPHRVPSKIAEAKCRHYGCVNSEGKEDINMNSVPIKQEILVLRWEMKDCNQVYKLEKKMITVGCTCVKYISHYIG</sequence>
<keyword evidence="3" id="KW-0202">Cytokine</keyword>
<dbReference type="InParanoid" id="A0A6P8QAS6"/>
<dbReference type="AlphaFoldDB" id="A0A6P8QAS6"/>
<dbReference type="OrthoDB" id="6093351at2759"/>
<keyword evidence="5" id="KW-0732">Signal</keyword>
<dbReference type="InterPro" id="IPR020440">
    <property type="entry name" value="IL-17_chr"/>
</dbReference>
<accession>A0A6P8QAS6</accession>
<evidence type="ECO:0000256" key="2">
    <source>
        <dbReference type="ARBA" id="ARBA00007236"/>
    </source>
</evidence>